<proteinExistence type="inferred from homology"/>
<gene>
    <name evidence="2" type="ORF">HG537_0C06310</name>
</gene>
<name>A0A7H9HUE5_9SACH</name>
<accession>A0A7H9HUE5</accession>
<sequence>MATAGKVQAFISRFQWNQLPNISEPELAEICDLRIEELPQEVITDLVLSLSYLSLDQDGIGKLSLKTIDRLINRDESWRDQIVDSLIESVQPMLLRTEVQRDVQRPGLRPNTGFSFKEDESRRKWKQNGGMKSIPLIYVILLHLSHRRLSGNLWWITPGILNLLDDTTDLVGIKLRGVLLLRTFLQNVFQDDEHWVSFKDTGLFKLYEPILKNMCYYLPPVHSAEECITVWKEVFPTLDALYLLQFKESSAEYRINLGDFMSELILQQMIPRINMTSEPLAIFMLETLKDQLQKLGETSLYYLSRVIYTLGEYLVRDPFVTAFGEILDRIIACLEVLLSVCPPDRIAAHKYDFLALIAILWDKCKQEGKLTAPLADKFRLLVRTLKSKGCDFTDDKIELTKVKDIGELFVQD</sequence>
<dbReference type="AlphaFoldDB" id="A0A7H9HUE5"/>
<keyword evidence="3" id="KW-1185">Reference proteome</keyword>
<dbReference type="Proteomes" id="UP000510647">
    <property type="component" value="Chromosome 3"/>
</dbReference>
<comment type="similarity">
    <text evidence="1">Belongs to the TTI2 family.</text>
</comment>
<evidence type="ECO:0000313" key="3">
    <source>
        <dbReference type="Proteomes" id="UP000510647"/>
    </source>
</evidence>
<evidence type="ECO:0000256" key="1">
    <source>
        <dbReference type="ARBA" id="ARBA00034736"/>
    </source>
</evidence>
<dbReference type="OrthoDB" id="6417021at2759"/>
<dbReference type="GO" id="GO:0110078">
    <property type="term" value="C:TTT Hsp90 cochaperone complex"/>
    <property type="evidence" value="ECO:0007669"/>
    <property type="project" value="InterPro"/>
</dbReference>
<protein>
    <submittedName>
        <fullName evidence="2">Uncharacterized protein</fullName>
    </submittedName>
</protein>
<organism evidence="2 3">
    <name type="scientific">Torulaspora globosa</name>
    <dbReference type="NCBI Taxonomy" id="48254"/>
    <lineage>
        <taxon>Eukaryota</taxon>
        <taxon>Fungi</taxon>
        <taxon>Dikarya</taxon>
        <taxon>Ascomycota</taxon>
        <taxon>Saccharomycotina</taxon>
        <taxon>Saccharomycetes</taxon>
        <taxon>Saccharomycetales</taxon>
        <taxon>Saccharomycetaceae</taxon>
        <taxon>Torulaspora</taxon>
    </lineage>
</organism>
<reference evidence="2 3" key="1">
    <citation type="submission" date="2020-06" db="EMBL/GenBank/DDBJ databases">
        <title>The yeast mating-type switching endonuclease HO is a domesticated member of an unorthodox homing genetic element family.</title>
        <authorList>
            <person name="Coughlan A.Y."/>
            <person name="Lombardi L."/>
            <person name="Braun-Galleani S."/>
            <person name="Martos A.R."/>
            <person name="Galeote V."/>
            <person name="Bigey F."/>
            <person name="Dequin S."/>
            <person name="Byrne K.P."/>
            <person name="Wolfe K.H."/>
        </authorList>
    </citation>
    <scope>NUCLEOTIDE SEQUENCE [LARGE SCALE GENOMIC DNA]</scope>
    <source>
        <strain evidence="2 3">CBS2947</strain>
    </source>
</reference>
<dbReference type="Pfam" id="PF10521">
    <property type="entry name" value="Tti2"/>
    <property type="match status" value="1"/>
</dbReference>
<dbReference type="InterPro" id="IPR018870">
    <property type="entry name" value="Tti2"/>
</dbReference>
<dbReference type="EMBL" id="CP059269">
    <property type="protein sequence ID" value="QLQ79982.1"/>
    <property type="molecule type" value="Genomic_DNA"/>
</dbReference>
<evidence type="ECO:0000313" key="2">
    <source>
        <dbReference type="EMBL" id="QLQ79982.1"/>
    </source>
</evidence>